<keyword evidence="4" id="KW-1185">Reference proteome</keyword>
<dbReference type="EMBL" id="CP071872">
    <property type="protein sequence ID" value="UNM16537.1"/>
    <property type="molecule type" value="Genomic_DNA"/>
</dbReference>
<name>A0ABY3WZ21_9ACTN</name>
<dbReference type="SUPFAM" id="SSF56601">
    <property type="entry name" value="beta-lactamase/transpeptidase-like"/>
    <property type="match status" value="1"/>
</dbReference>
<dbReference type="InterPro" id="IPR012338">
    <property type="entry name" value="Beta-lactam/transpept-like"/>
</dbReference>
<organism evidence="3 4">
    <name type="scientific">Streptomyces formicae</name>
    <dbReference type="NCBI Taxonomy" id="1616117"/>
    <lineage>
        <taxon>Bacteria</taxon>
        <taxon>Bacillati</taxon>
        <taxon>Actinomycetota</taxon>
        <taxon>Actinomycetes</taxon>
        <taxon>Kitasatosporales</taxon>
        <taxon>Streptomycetaceae</taxon>
        <taxon>Streptomyces</taxon>
    </lineage>
</organism>
<accession>A0ABY3WZ21</accession>
<evidence type="ECO:0000256" key="1">
    <source>
        <dbReference type="SAM" id="MobiDB-lite"/>
    </source>
</evidence>
<evidence type="ECO:0000259" key="2">
    <source>
        <dbReference type="Pfam" id="PF13354"/>
    </source>
</evidence>
<dbReference type="PANTHER" id="PTHR35333">
    <property type="entry name" value="BETA-LACTAMASE"/>
    <property type="match status" value="1"/>
</dbReference>
<keyword evidence="3" id="KW-0378">Hydrolase</keyword>
<dbReference type="PANTHER" id="PTHR35333:SF3">
    <property type="entry name" value="BETA-LACTAMASE-TYPE TRANSPEPTIDASE FOLD CONTAINING PROTEIN"/>
    <property type="match status" value="1"/>
</dbReference>
<feature type="region of interest" description="Disordered" evidence="1">
    <location>
        <begin position="11"/>
        <end position="56"/>
    </location>
</feature>
<dbReference type="Gene3D" id="3.40.710.10">
    <property type="entry name" value="DD-peptidase/beta-lactamase superfamily"/>
    <property type="match status" value="1"/>
</dbReference>
<feature type="domain" description="Beta-lactamase class A catalytic" evidence="2">
    <location>
        <begin position="132"/>
        <end position="274"/>
    </location>
</feature>
<dbReference type="GO" id="GO:0016787">
    <property type="term" value="F:hydrolase activity"/>
    <property type="evidence" value="ECO:0007669"/>
    <property type="project" value="UniProtKB-KW"/>
</dbReference>
<evidence type="ECO:0000313" key="4">
    <source>
        <dbReference type="Proteomes" id="UP000828924"/>
    </source>
</evidence>
<dbReference type="InterPro" id="IPR000871">
    <property type="entry name" value="Beta-lactam_class-A"/>
</dbReference>
<dbReference type="Proteomes" id="UP000828924">
    <property type="component" value="Chromosome"/>
</dbReference>
<protein>
    <submittedName>
        <fullName evidence="3">Serine hydrolase</fullName>
    </submittedName>
</protein>
<evidence type="ECO:0000313" key="3">
    <source>
        <dbReference type="EMBL" id="UNM16537.1"/>
    </source>
</evidence>
<dbReference type="InterPro" id="IPR045155">
    <property type="entry name" value="Beta-lactam_cat"/>
</dbReference>
<feature type="compositionally biased region" description="Low complexity" evidence="1">
    <location>
        <begin position="23"/>
        <end position="34"/>
    </location>
</feature>
<sequence length="315" mass="31487">MGGAVMATAYGAAHGGGGEGREAGPAAAVTTVAPSPSPSPPLEEVMAEPAPAPPPEVLPRTVDLTAALASVAAGADGGLSVAVRDAESGASAVYGDELFDTASIVKVDILAALLLRTQDAGRELTALEKSRAATMIKNSDNAAALALWHSIGRAPGLEAANERLGLTGTEGGHDDYWGLTRTTAADQLALLDAVFSDDSPLTATSRAYVAGLMEHIAAGQDWGVSAAADTPAGSGPAQTALKNGWLPRTATGLWVINSIGRIDSAGRTYHIAVLSDGNRTKDAGITTVESATRAAVEALAAADGSGTAAPTAPFD</sequence>
<reference evidence="3 4" key="1">
    <citation type="submission" date="2021-03" db="EMBL/GenBank/DDBJ databases">
        <title>Complete genome of Streptomyces formicae strain 1H-GS9 (DSM 100524).</title>
        <authorList>
            <person name="Atanasov K.E."/>
            <person name="Altabella T."/>
            <person name="Ferrer A."/>
        </authorList>
    </citation>
    <scope>NUCLEOTIDE SEQUENCE [LARGE SCALE GENOMIC DNA]</scope>
    <source>
        <strain evidence="3 4">1H-GS9</strain>
    </source>
</reference>
<gene>
    <name evidence="3" type="ORF">J4032_15880</name>
</gene>
<proteinExistence type="predicted"/>
<dbReference type="Pfam" id="PF13354">
    <property type="entry name" value="Beta-lactamase2"/>
    <property type="match status" value="1"/>
</dbReference>